<dbReference type="InterPro" id="IPR007785">
    <property type="entry name" value="Anamorsin"/>
</dbReference>
<gene>
    <name evidence="13" type="ordered locus">Bathy15g02070</name>
</gene>
<evidence type="ECO:0000256" key="2">
    <source>
        <dbReference type="ARBA" id="ARBA00008169"/>
    </source>
</evidence>
<comment type="function">
    <text evidence="10">Component of the cytosolic iron-sulfur (Fe-S) protein assembly (CIA) machinery. Required for the maturation of extramitochondrial Fe-S proteins. Part of an electron transfer chain functioning in an early step of cytosolic Fe-S biogenesis, facilitating the de novo assembly of a [4Fe-4S] cluster on the cytosolic Fe-S scaffold complex. Electrons are transferred from NADPH via a FAD- and FMN-containing diflavin oxidoreductase. Together with the diflavin oxidoreductase, also required for the assembly of the diferric tyrosyl radical cofactor of ribonucleotide reductase (RNR), probably by providing electrons for reduction during radical cofactor maturation in the catalytic small subunit.</text>
</comment>
<dbReference type="GO" id="GO:0005758">
    <property type="term" value="C:mitochondrial intermembrane space"/>
    <property type="evidence" value="ECO:0007669"/>
    <property type="project" value="UniProtKB-SubCell"/>
</dbReference>
<feature type="binding site" evidence="10">
    <location>
        <position position="200"/>
    </location>
    <ligand>
        <name>[4Fe-4S] cluster</name>
        <dbReference type="ChEBI" id="CHEBI:49883"/>
    </ligand>
</feature>
<reference evidence="13 14" key="1">
    <citation type="submission" date="2011-10" db="EMBL/GenBank/DDBJ databases">
        <authorList>
            <person name="Genoscope - CEA"/>
        </authorList>
    </citation>
    <scope>NUCLEOTIDE SEQUENCE [LARGE SCALE GENOMIC DNA]</scope>
    <source>
        <strain evidence="13 14">RCC 1105</strain>
    </source>
</reference>
<comment type="subunit">
    <text evidence="10">Monomer.</text>
</comment>
<keyword evidence="14" id="KW-1185">Reference proteome</keyword>
<dbReference type="EMBL" id="FO082264">
    <property type="protein sequence ID" value="CCO19860.1"/>
    <property type="molecule type" value="Genomic_DNA"/>
</dbReference>
<dbReference type="eggNOG" id="KOG4020">
    <property type="taxonomic scope" value="Eukaryota"/>
</dbReference>
<comment type="domain">
    <text evidence="10">The twin Cx2C motifs are involved in the recognition by the mitochondrial MIA40-ERV1 disulfide relay system. The formation of 2 disulfide bonds in the Cx2C motifs through dithiol/disulfide exchange reactions effectively traps the protein in the mitochondrial intermembrane space.</text>
</comment>
<keyword evidence="3 10" id="KW-0004">4Fe-4S</keyword>
<evidence type="ECO:0000259" key="12">
    <source>
        <dbReference type="Pfam" id="PF05093"/>
    </source>
</evidence>
<evidence type="ECO:0000256" key="9">
    <source>
        <dbReference type="ARBA" id="ARBA00023128"/>
    </source>
</evidence>
<feature type="binding site" evidence="10">
    <location>
        <position position="162"/>
    </location>
    <ligand>
        <name>[2Fe-2S] cluster</name>
        <dbReference type="ChEBI" id="CHEBI:190135"/>
    </ligand>
</feature>
<comment type="domain">
    <text evidence="10">The N-terminal domain has structural similarity with S-adenosyl-L-methionine-dependent methyltransferases, but does not bind S-adenosyl-L-methionine. It is required for correct assembly of the 2 Fe-S clusters.</text>
</comment>
<evidence type="ECO:0000256" key="10">
    <source>
        <dbReference type="HAMAP-Rule" id="MF_03115"/>
    </source>
</evidence>
<dbReference type="GO" id="GO:0046872">
    <property type="term" value="F:metal ion binding"/>
    <property type="evidence" value="ECO:0007669"/>
    <property type="project" value="UniProtKB-KW"/>
</dbReference>
<keyword evidence="5 10" id="KW-0001">2Fe-2S</keyword>
<dbReference type="GO" id="GO:0009055">
    <property type="term" value="F:electron transfer activity"/>
    <property type="evidence" value="ECO:0007669"/>
    <property type="project" value="UniProtKB-UniRule"/>
</dbReference>
<dbReference type="PANTHER" id="PTHR13273:SF14">
    <property type="entry name" value="ANAMORSIN"/>
    <property type="match status" value="1"/>
</dbReference>
<dbReference type="RefSeq" id="XP_007508774.1">
    <property type="nucleotide sequence ID" value="XM_007508712.1"/>
</dbReference>
<dbReference type="Gene3D" id="3.40.50.150">
    <property type="entry name" value="Vaccinia Virus protein VP39"/>
    <property type="match status" value="1"/>
</dbReference>
<evidence type="ECO:0000256" key="7">
    <source>
        <dbReference type="ARBA" id="ARBA00023004"/>
    </source>
</evidence>
<protein>
    <recommendedName>
        <fullName evidence="10">Anamorsin homolog</fullName>
    </recommendedName>
    <alternativeName>
        <fullName evidence="10">Fe-S cluster assembly protein DRE2 homolog</fullName>
    </alternativeName>
</protein>
<feature type="binding site" evidence="10">
    <location>
        <position position="203"/>
    </location>
    <ligand>
        <name>[4Fe-4S] cluster</name>
        <dbReference type="ChEBI" id="CHEBI:49883"/>
    </ligand>
</feature>
<dbReference type="InterPro" id="IPR029063">
    <property type="entry name" value="SAM-dependent_MTases_sf"/>
</dbReference>
<feature type="binding site" evidence="10">
    <location>
        <position position="214"/>
    </location>
    <ligand>
        <name>[4Fe-4S] cluster</name>
        <dbReference type="ChEBI" id="CHEBI:49883"/>
    </ligand>
</feature>
<dbReference type="STRING" id="41875.K8F4X8"/>
<feature type="region of interest" description="Disordered" evidence="11">
    <location>
        <begin position="167"/>
        <end position="190"/>
    </location>
</feature>
<dbReference type="Proteomes" id="UP000198341">
    <property type="component" value="Chromosome 15"/>
</dbReference>
<evidence type="ECO:0000256" key="6">
    <source>
        <dbReference type="ARBA" id="ARBA00022723"/>
    </source>
</evidence>
<sequence>MESIEATLKSDVNSFQSSEQLSPETLSAFFDLLKPGGRLGVFVLLGKKGGEEDSSAMIRKEVSKRLTLEGFEDVVSEQTSVSGTDATKVSGRKPKWERGVTFSLGEKKTKKTLVSASAWEEEDDRDEMIDEDALLTEKDKEKPTAEGEGVGCPPTRKPCKDCTCGRKEEEEMKENATPASSVVKMDLENDPNDETFKSACGNCALGDAFRCAGCPYLGQPAFKENDEENKVVMLDDLGTVDL</sequence>
<evidence type="ECO:0000313" key="13">
    <source>
        <dbReference type="EMBL" id="CCO19860.1"/>
    </source>
</evidence>
<feature type="domain" description="Anamorsin C-terminal" evidence="12">
    <location>
        <begin position="155"/>
        <end position="226"/>
    </location>
</feature>
<comment type="caution">
    <text evidence="10">Lacks conserved residue(s) required for the propagation of feature annotation.</text>
</comment>
<dbReference type="OrthoDB" id="497990at2759"/>
<dbReference type="KEGG" id="bpg:Bathy15g02070"/>
<name>K8F4X8_9CHLO</name>
<evidence type="ECO:0000256" key="5">
    <source>
        <dbReference type="ARBA" id="ARBA00022714"/>
    </source>
</evidence>
<keyword evidence="8 10" id="KW-0411">Iron-sulfur</keyword>
<comment type="cofactor">
    <cofactor evidence="10">
        <name>[2Fe-2S] cluster</name>
        <dbReference type="ChEBI" id="CHEBI:190135"/>
    </cofactor>
</comment>
<feature type="region of interest" description="Fe-S binding site B" evidence="10">
    <location>
        <begin position="200"/>
        <end position="214"/>
    </location>
</feature>
<evidence type="ECO:0000256" key="3">
    <source>
        <dbReference type="ARBA" id="ARBA00022485"/>
    </source>
</evidence>
<evidence type="ECO:0000313" key="14">
    <source>
        <dbReference type="Proteomes" id="UP000198341"/>
    </source>
</evidence>
<comment type="cofactor">
    <cofactor evidence="1 10">
        <name>[4Fe-4S] cluster</name>
        <dbReference type="ChEBI" id="CHEBI:49883"/>
    </cofactor>
</comment>
<feature type="short sequence motif" description="Cx2C motif 2" evidence="10">
    <location>
        <begin position="211"/>
        <end position="214"/>
    </location>
</feature>
<dbReference type="AlphaFoldDB" id="K8F4X8"/>
<evidence type="ECO:0000256" key="4">
    <source>
        <dbReference type="ARBA" id="ARBA00022490"/>
    </source>
</evidence>
<dbReference type="HAMAP" id="MF_03115">
    <property type="entry name" value="Anamorsin"/>
    <property type="match status" value="1"/>
</dbReference>
<evidence type="ECO:0000256" key="1">
    <source>
        <dbReference type="ARBA" id="ARBA00001966"/>
    </source>
</evidence>
<keyword evidence="6 10" id="KW-0479">Metal-binding</keyword>
<keyword evidence="4 10" id="KW-0963">Cytoplasm</keyword>
<accession>K8F4X8</accession>
<feature type="binding site" evidence="10">
    <location>
        <position position="211"/>
    </location>
    <ligand>
        <name>[4Fe-4S] cluster</name>
        <dbReference type="ChEBI" id="CHEBI:49883"/>
    </ligand>
</feature>
<comment type="subcellular location">
    <subcellularLocation>
        <location evidence="10">Cytoplasm</location>
    </subcellularLocation>
    <subcellularLocation>
        <location evidence="10">Mitochondrion intermembrane space</location>
    </subcellularLocation>
</comment>
<dbReference type="PANTHER" id="PTHR13273">
    <property type="entry name" value="ANAMORSIN"/>
    <property type="match status" value="1"/>
</dbReference>
<feature type="short sequence motif" description="Cx2C motif 1" evidence="10">
    <location>
        <begin position="200"/>
        <end position="203"/>
    </location>
</feature>
<comment type="similarity">
    <text evidence="2 10">Belongs to the anamorsin family.</text>
</comment>
<organism evidence="13 14">
    <name type="scientific">Bathycoccus prasinos</name>
    <dbReference type="NCBI Taxonomy" id="41875"/>
    <lineage>
        <taxon>Eukaryota</taxon>
        <taxon>Viridiplantae</taxon>
        <taxon>Chlorophyta</taxon>
        <taxon>Mamiellophyceae</taxon>
        <taxon>Mamiellales</taxon>
        <taxon>Bathycoccaceae</taxon>
        <taxon>Bathycoccus</taxon>
    </lineage>
</organism>
<evidence type="ECO:0000256" key="8">
    <source>
        <dbReference type="ARBA" id="ARBA00023014"/>
    </source>
</evidence>
<feature type="binding site" evidence="10">
    <location>
        <position position="152"/>
    </location>
    <ligand>
        <name>[2Fe-2S] cluster</name>
        <dbReference type="ChEBI" id="CHEBI:190135"/>
    </ligand>
</feature>
<keyword evidence="9 10" id="KW-0496">Mitochondrion</keyword>
<evidence type="ECO:0000256" key="11">
    <source>
        <dbReference type="SAM" id="MobiDB-lite"/>
    </source>
</evidence>
<feature type="binding site" evidence="10">
    <location>
        <position position="159"/>
    </location>
    <ligand>
        <name>[2Fe-2S] cluster</name>
        <dbReference type="ChEBI" id="CHEBI:190135"/>
    </ligand>
</feature>
<proteinExistence type="inferred from homology"/>
<dbReference type="InterPro" id="IPR046408">
    <property type="entry name" value="CIAPIN1"/>
</dbReference>
<dbReference type="GO" id="GO:0016226">
    <property type="term" value="P:iron-sulfur cluster assembly"/>
    <property type="evidence" value="ECO:0007669"/>
    <property type="project" value="UniProtKB-UniRule"/>
</dbReference>
<keyword evidence="7 10" id="KW-0408">Iron</keyword>
<feature type="binding site" evidence="10">
    <location>
        <position position="164"/>
    </location>
    <ligand>
        <name>[2Fe-2S] cluster</name>
        <dbReference type="ChEBI" id="CHEBI:190135"/>
    </ligand>
</feature>
<comment type="domain">
    <text evidence="10">The C-terminal domain binds 2 Fe-S clusters but is otherwise mostly in an intrinsically disordered conformation.</text>
</comment>
<dbReference type="GO" id="GO:0051537">
    <property type="term" value="F:2 iron, 2 sulfur cluster binding"/>
    <property type="evidence" value="ECO:0007669"/>
    <property type="project" value="UniProtKB-UniRule"/>
</dbReference>
<dbReference type="Pfam" id="PF05093">
    <property type="entry name" value="CIAPIN1"/>
    <property type="match status" value="1"/>
</dbReference>
<dbReference type="GO" id="GO:0051539">
    <property type="term" value="F:4 iron, 4 sulfur cluster binding"/>
    <property type="evidence" value="ECO:0007669"/>
    <property type="project" value="UniProtKB-KW"/>
</dbReference>
<dbReference type="GeneID" id="19011430"/>